<reference evidence="1 2" key="1">
    <citation type="submission" date="2021-05" db="EMBL/GenBank/DDBJ databases">
        <title>Comparative genomic studies on the polysaccharide-degrading batcterial strains of the Flammeovirga genus.</title>
        <authorList>
            <person name="Zewei F."/>
            <person name="Zheng Z."/>
            <person name="Yu L."/>
            <person name="Ruyue G."/>
            <person name="Yanhong M."/>
            <person name="Yuanyuan C."/>
            <person name="Jingyan G."/>
            <person name="Wenjun H."/>
        </authorList>
    </citation>
    <scope>NUCLEOTIDE SEQUENCE [LARGE SCALE GENOMIC DNA]</scope>
    <source>
        <strain evidence="1 2">NBRC:100898</strain>
    </source>
</reference>
<name>A0AAX1NBZ6_9BACT</name>
<organism evidence="1 2">
    <name type="scientific">Flammeovirga yaeyamensis</name>
    <dbReference type="NCBI Taxonomy" id="367791"/>
    <lineage>
        <taxon>Bacteria</taxon>
        <taxon>Pseudomonadati</taxon>
        <taxon>Bacteroidota</taxon>
        <taxon>Cytophagia</taxon>
        <taxon>Cytophagales</taxon>
        <taxon>Flammeovirgaceae</taxon>
        <taxon>Flammeovirga</taxon>
    </lineage>
</organism>
<gene>
    <name evidence="1" type="ORF">KMW28_21995</name>
</gene>
<dbReference type="AlphaFoldDB" id="A0AAX1NBZ6"/>
<dbReference type="RefSeq" id="WP_169662222.1">
    <property type="nucleotide sequence ID" value="NZ_CP076133.1"/>
</dbReference>
<dbReference type="KEGG" id="fya:KMW28_21995"/>
<sequence length="123" mass="14418">MLLMINKLFKRDELIGEWNTEDGSGFSIIMGSWIKFRKDGSGHFKSWANVDEEASYNLDGSFNWKRINEKTISIQEHKSEIIEIIEYRIENSNNRTVLTSEQEQKGTVNIEGFWNFSQVMFKS</sequence>
<accession>A0AAX1NBZ6</accession>
<evidence type="ECO:0000313" key="1">
    <source>
        <dbReference type="EMBL" id="QWG05099.1"/>
    </source>
</evidence>
<keyword evidence="2" id="KW-1185">Reference proteome</keyword>
<dbReference type="Proteomes" id="UP000678679">
    <property type="component" value="Chromosome 2"/>
</dbReference>
<evidence type="ECO:0000313" key="2">
    <source>
        <dbReference type="Proteomes" id="UP000678679"/>
    </source>
</evidence>
<protein>
    <submittedName>
        <fullName evidence="1">Uncharacterized protein</fullName>
    </submittedName>
</protein>
<proteinExistence type="predicted"/>
<dbReference type="EMBL" id="CP076133">
    <property type="protein sequence ID" value="QWG05099.1"/>
    <property type="molecule type" value="Genomic_DNA"/>
</dbReference>